<accession>A0AAV5GSR5</accession>
<evidence type="ECO:0000313" key="1">
    <source>
        <dbReference type="EMBL" id="GJN92284.1"/>
    </source>
</evidence>
<evidence type="ECO:0000313" key="2">
    <source>
        <dbReference type="Proteomes" id="UP001342314"/>
    </source>
</evidence>
<dbReference type="EMBL" id="BQKY01000011">
    <property type="protein sequence ID" value="GJN92284.1"/>
    <property type="molecule type" value="Genomic_DNA"/>
</dbReference>
<dbReference type="AlphaFoldDB" id="A0AAV5GSR5"/>
<gene>
    <name evidence="1" type="ORF">Rhopal_005314-T1</name>
</gene>
<name>A0AAV5GSR5_9BASI</name>
<protein>
    <submittedName>
        <fullName evidence="1">Uncharacterized protein</fullName>
    </submittedName>
</protein>
<organism evidence="1 2">
    <name type="scientific">Rhodotorula paludigena</name>
    <dbReference type="NCBI Taxonomy" id="86838"/>
    <lineage>
        <taxon>Eukaryota</taxon>
        <taxon>Fungi</taxon>
        <taxon>Dikarya</taxon>
        <taxon>Basidiomycota</taxon>
        <taxon>Pucciniomycotina</taxon>
        <taxon>Microbotryomycetes</taxon>
        <taxon>Sporidiobolales</taxon>
        <taxon>Sporidiobolaceae</taxon>
        <taxon>Rhodotorula</taxon>
    </lineage>
</organism>
<sequence length="158" mass="16403">MLHAAVPSPAEEAVVPVTLYAPASVATGQTFAVLGEVVNKAYTVQGGPLEFVPRPSTARADLVPHVHLHSDAGAAWVAENLPAGTAGEPVFLLVPGCRPHPDDSRHLVSDGVPRVLLYDSETFGVSALSPDRVEATPHAGATKAMMQVGVPGVIKTFQ</sequence>
<dbReference type="Proteomes" id="UP001342314">
    <property type="component" value="Unassembled WGS sequence"/>
</dbReference>
<reference evidence="1 2" key="1">
    <citation type="submission" date="2021-12" db="EMBL/GenBank/DDBJ databases">
        <title>High titer production of polyol ester of fatty acids by Rhodotorula paludigena BS15 towards product separation-free biomass refinery.</title>
        <authorList>
            <person name="Mano J."/>
            <person name="Ono H."/>
            <person name="Tanaka T."/>
            <person name="Naito K."/>
            <person name="Sushida H."/>
            <person name="Ike M."/>
            <person name="Tokuyasu K."/>
            <person name="Kitaoka M."/>
        </authorList>
    </citation>
    <scope>NUCLEOTIDE SEQUENCE [LARGE SCALE GENOMIC DNA]</scope>
    <source>
        <strain evidence="1 2">BS15</strain>
    </source>
</reference>
<comment type="caution">
    <text evidence="1">The sequence shown here is derived from an EMBL/GenBank/DDBJ whole genome shotgun (WGS) entry which is preliminary data.</text>
</comment>
<proteinExistence type="predicted"/>
<keyword evidence="2" id="KW-1185">Reference proteome</keyword>